<dbReference type="InterPro" id="IPR037045">
    <property type="entry name" value="S8pro/Inhibitor_I9_sf"/>
</dbReference>
<evidence type="ECO:0000313" key="10">
    <source>
        <dbReference type="Proteomes" id="UP001054252"/>
    </source>
</evidence>
<evidence type="ECO:0000259" key="8">
    <source>
        <dbReference type="Pfam" id="PF05922"/>
    </source>
</evidence>
<accession>A0AAV5K8H3</accession>
<keyword evidence="10" id="KW-1185">Reference proteome</keyword>
<dbReference type="Pfam" id="PF05922">
    <property type="entry name" value="Inhibitor_I9"/>
    <property type="match status" value="1"/>
</dbReference>
<evidence type="ECO:0000256" key="2">
    <source>
        <dbReference type="ARBA" id="ARBA00022670"/>
    </source>
</evidence>
<evidence type="ECO:0000256" key="7">
    <source>
        <dbReference type="SAM" id="SignalP"/>
    </source>
</evidence>
<proteinExistence type="inferred from homology"/>
<dbReference type="Gene3D" id="3.40.50.200">
    <property type="entry name" value="Peptidase S8/S53 domain"/>
    <property type="match status" value="1"/>
</dbReference>
<evidence type="ECO:0000256" key="6">
    <source>
        <dbReference type="ARBA" id="ARBA00023180"/>
    </source>
</evidence>
<evidence type="ECO:0000256" key="4">
    <source>
        <dbReference type="ARBA" id="ARBA00022801"/>
    </source>
</evidence>
<organism evidence="9 10">
    <name type="scientific">Rubroshorea leprosula</name>
    <dbReference type="NCBI Taxonomy" id="152421"/>
    <lineage>
        <taxon>Eukaryota</taxon>
        <taxon>Viridiplantae</taxon>
        <taxon>Streptophyta</taxon>
        <taxon>Embryophyta</taxon>
        <taxon>Tracheophyta</taxon>
        <taxon>Spermatophyta</taxon>
        <taxon>Magnoliopsida</taxon>
        <taxon>eudicotyledons</taxon>
        <taxon>Gunneridae</taxon>
        <taxon>Pentapetalae</taxon>
        <taxon>rosids</taxon>
        <taxon>malvids</taxon>
        <taxon>Malvales</taxon>
        <taxon>Dipterocarpaceae</taxon>
        <taxon>Rubroshorea</taxon>
    </lineage>
</organism>
<gene>
    <name evidence="9" type="ORF">SLEP1_g31089</name>
</gene>
<sequence>MILSVHACLFLLSLHVFGSNNVYIVYMGDRQHDEAHRVQDLHHQILSDILGSKEAAKKSILYSYKHGFSGFAAVLTQSQAKLIAGRPGVVRIFPNKILSLHTTRSWDFLGVKPHVVDGILSKSKSGTGSIIGVIDTGIWPESESFSDNGMREIPSRWKGICQEGEGFNKSNCNR</sequence>
<reference evidence="9 10" key="1">
    <citation type="journal article" date="2021" name="Commun. Biol.">
        <title>The genome of Shorea leprosula (Dipterocarpaceae) highlights the ecological relevance of drought in aseasonal tropical rainforests.</title>
        <authorList>
            <person name="Ng K.K.S."/>
            <person name="Kobayashi M.J."/>
            <person name="Fawcett J.A."/>
            <person name="Hatakeyama M."/>
            <person name="Paape T."/>
            <person name="Ng C.H."/>
            <person name="Ang C.C."/>
            <person name="Tnah L.H."/>
            <person name="Lee C.T."/>
            <person name="Nishiyama T."/>
            <person name="Sese J."/>
            <person name="O'Brien M.J."/>
            <person name="Copetti D."/>
            <person name="Mohd Noor M.I."/>
            <person name="Ong R.C."/>
            <person name="Putra M."/>
            <person name="Sireger I.Z."/>
            <person name="Indrioko S."/>
            <person name="Kosugi Y."/>
            <person name="Izuno A."/>
            <person name="Isagi Y."/>
            <person name="Lee S.L."/>
            <person name="Shimizu K.K."/>
        </authorList>
    </citation>
    <scope>NUCLEOTIDE SEQUENCE [LARGE SCALE GENOMIC DNA]</scope>
    <source>
        <strain evidence="9">214</strain>
    </source>
</reference>
<keyword evidence="2" id="KW-0645">Protease</keyword>
<dbReference type="FunFam" id="3.30.70.80:FF:000002">
    <property type="entry name" value="Subtilisin-like protease SBT5.3"/>
    <property type="match status" value="1"/>
</dbReference>
<dbReference type="Gene3D" id="3.30.70.80">
    <property type="entry name" value="Peptidase S8 propeptide/proteinase inhibitor I9"/>
    <property type="match status" value="1"/>
</dbReference>
<keyword evidence="3 7" id="KW-0732">Signal</keyword>
<dbReference type="InterPro" id="IPR036852">
    <property type="entry name" value="Peptidase_S8/S53_dom_sf"/>
</dbReference>
<dbReference type="AlphaFoldDB" id="A0AAV5K8H3"/>
<comment type="similarity">
    <text evidence="1">Belongs to the peptidase S8 family.</text>
</comment>
<evidence type="ECO:0000313" key="9">
    <source>
        <dbReference type="EMBL" id="GKV21065.1"/>
    </source>
</evidence>
<feature type="chain" id="PRO_5043562798" description="Inhibitor I9 domain-containing protein" evidence="7">
    <location>
        <begin position="19"/>
        <end position="174"/>
    </location>
</feature>
<dbReference type="EMBL" id="BPVZ01000056">
    <property type="protein sequence ID" value="GKV21065.1"/>
    <property type="molecule type" value="Genomic_DNA"/>
</dbReference>
<keyword evidence="5" id="KW-0720">Serine protease</keyword>
<dbReference type="PANTHER" id="PTHR10795">
    <property type="entry name" value="PROPROTEIN CONVERTASE SUBTILISIN/KEXIN"/>
    <property type="match status" value="1"/>
</dbReference>
<feature type="domain" description="Inhibitor I9" evidence="8">
    <location>
        <begin position="22"/>
        <end position="101"/>
    </location>
</feature>
<dbReference type="InterPro" id="IPR010259">
    <property type="entry name" value="S8pro/Inhibitor_I9"/>
</dbReference>
<dbReference type="InterPro" id="IPR045051">
    <property type="entry name" value="SBT"/>
</dbReference>
<dbReference type="GO" id="GO:0004252">
    <property type="term" value="F:serine-type endopeptidase activity"/>
    <property type="evidence" value="ECO:0007669"/>
    <property type="project" value="InterPro"/>
</dbReference>
<dbReference type="Proteomes" id="UP001054252">
    <property type="component" value="Unassembled WGS sequence"/>
</dbReference>
<comment type="caution">
    <text evidence="9">The sequence shown here is derived from an EMBL/GenBank/DDBJ whole genome shotgun (WGS) entry which is preliminary data.</text>
</comment>
<evidence type="ECO:0000256" key="1">
    <source>
        <dbReference type="ARBA" id="ARBA00011073"/>
    </source>
</evidence>
<dbReference type="GO" id="GO:0006508">
    <property type="term" value="P:proteolysis"/>
    <property type="evidence" value="ECO:0007669"/>
    <property type="project" value="UniProtKB-KW"/>
</dbReference>
<keyword evidence="6" id="KW-0325">Glycoprotein</keyword>
<name>A0AAV5K8H3_9ROSI</name>
<keyword evidence="4" id="KW-0378">Hydrolase</keyword>
<evidence type="ECO:0000256" key="3">
    <source>
        <dbReference type="ARBA" id="ARBA00022729"/>
    </source>
</evidence>
<protein>
    <recommendedName>
        <fullName evidence="8">Inhibitor I9 domain-containing protein</fullName>
    </recommendedName>
</protein>
<dbReference type="SUPFAM" id="SSF52743">
    <property type="entry name" value="Subtilisin-like"/>
    <property type="match status" value="1"/>
</dbReference>
<evidence type="ECO:0000256" key="5">
    <source>
        <dbReference type="ARBA" id="ARBA00022825"/>
    </source>
</evidence>
<feature type="signal peptide" evidence="7">
    <location>
        <begin position="1"/>
        <end position="18"/>
    </location>
</feature>